<keyword evidence="3" id="KW-1185">Reference proteome</keyword>
<dbReference type="EMBL" id="JAHRIO010030112">
    <property type="protein sequence ID" value="MEQ2167354.1"/>
    <property type="molecule type" value="Genomic_DNA"/>
</dbReference>
<feature type="region of interest" description="Disordered" evidence="1">
    <location>
        <begin position="1"/>
        <end position="35"/>
    </location>
</feature>
<sequence>MRNRTCRTRPVTAESVSPPVRRRKDERIAATGPEHDGFFPSKRLFRAIEPRELVSHVLLRQGLLTKALYLLQFPNYQPLKA</sequence>
<evidence type="ECO:0000313" key="2">
    <source>
        <dbReference type="EMBL" id="MEQ2167354.1"/>
    </source>
</evidence>
<proteinExistence type="predicted"/>
<name>A0ABV0N8W7_9TELE</name>
<accession>A0ABV0N8W7</accession>
<feature type="compositionally biased region" description="Basic and acidic residues" evidence="1">
    <location>
        <begin position="23"/>
        <end position="35"/>
    </location>
</feature>
<organism evidence="2 3">
    <name type="scientific">Goodea atripinnis</name>
    <dbReference type="NCBI Taxonomy" id="208336"/>
    <lineage>
        <taxon>Eukaryota</taxon>
        <taxon>Metazoa</taxon>
        <taxon>Chordata</taxon>
        <taxon>Craniata</taxon>
        <taxon>Vertebrata</taxon>
        <taxon>Euteleostomi</taxon>
        <taxon>Actinopterygii</taxon>
        <taxon>Neopterygii</taxon>
        <taxon>Teleostei</taxon>
        <taxon>Neoteleostei</taxon>
        <taxon>Acanthomorphata</taxon>
        <taxon>Ovalentaria</taxon>
        <taxon>Atherinomorphae</taxon>
        <taxon>Cyprinodontiformes</taxon>
        <taxon>Goodeidae</taxon>
        <taxon>Goodea</taxon>
    </lineage>
</organism>
<comment type="caution">
    <text evidence="2">The sequence shown here is derived from an EMBL/GenBank/DDBJ whole genome shotgun (WGS) entry which is preliminary data.</text>
</comment>
<protein>
    <submittedName>
        <fullName evidence="2">Uncharacterized protein</fullName>
    </submittedName>
</protein>
<evidence type="ECO:0000256" key="1">
    <source>
        <dbReference type="SAM" id="MobiDB-lite"/>
    </source>
</evidence>
<reference evidence="2 3" key="1">
    <citation type="submission" date="2021-06" db="EMBL/GenBank/DDBJ databases">
        <authorList>
            <person name="Palmer J.M."/>
        </authorList>
    </citation>
    <scope>NUCLEOTIDE SEQUENCE [LARGE SCALE GENOMIC DNA]</scope>
    <source>
        <strain evidence="2 3">GA_2019</strain>
        <tissue evidence="2">Muscle</tissue>
    </source>
</reference>
<gene>
    <name evidence="2" type="ORF">GOODEAATRI_003321</name>
</gene>
<evidence type="ECO:0000313" key="3">
    <source>
        <dbReference type="Proteomes" id="UP001476798"/>
    </source>
</evidence>
<dbReference type="Proteomes" id="UP001476798">
    <property type="component" value="Unassembled WGS sequence"/>
</dbReference>